<organism evidence="2 3">
    <name type="scientific">Actinomadura alba</name>
    <dbReference type="NCBI Taxonomy" id="406431"/>
    <lineage>
        <taxon>Bacteria</taxon>
        <taxon>Bacillati</taxon>
        <taxon>Actinomycetota</taxon>
        <taxon>Actinomycetes</taxon>
        <taxon>Streptosporangiales</taxon>
        <taxon>Thermomonosporaceae</taxon>
        <taxon>Actinomadura</taxon>
    </lineage>
</organism>
<comment type="caution">
    <text evidence="2">The sequence shown here is derived from an EMBL/GenBank/DDBJ whole genome shotgun (WGS) entry which is preliminary data.</text>
</comment>
<evidence type="ECO:0000313" key="3">
    <source>
        <dbReference type="Proteomes" id="UP000805614"/>
    </source>
</evidence>
<feature type="region of interest" description="Disordered" evidence="1">
    <location>
        <begin position="50"/>
        <end position="84"/>
    </location>
</feature>
<protein>
    <submittedName>
        <fullName evidence="2">Uncharacterized protein</fullName>
    </submittedName>
</protein>
<accession>A0ABR7LQG2</accession>
<feature type="compositionally biased region" description="Polar residues" evidence="1">
    <location>
        <begin position="56"/>
        <end position="84"/>
    </location>
</feature>
<sequence length="160" mass="17067">MGEISLTGRFGFVVCSAAVMGGGVLTQGTAEATTAPEIAIARNIVAKNPDNDSFENESQVSGRGNSVTANSPTKNIGAQHNSSNNKGGAVTFQYGLCKRVKNCRISQRVVVKRRFVGFSGPPKMLTERVARQSGFHFFWGDTRATTIQNPAMTSLSVQNP</sequence>
<gene>
    <name evidence="2" type="ORF">HKK74_15985</name>
</gene>
<dbReference type="EMBL" id="JABVEC010000010">
    <property type="protein sequence ID" value="MBC6466991.1"/>
    <property type="molecule type" value="Genomic_DNA"/>
</dbReference>
<name>A0ABR7LQG2_9ACTN</name>
<reference evidence="2 3" key="1">
    <citation type="submission" date="2020-06" db="EMBL/GenBank/DDBJ databases">
        <title>Actinomadura xiongansis sp. nov., isolated from soil of Baiyangdian.</title>
        <authorList>
            <person name="Zhang X."/>
        </authorList>
    </citation>
    <scope>NUCLEOTIDE SEQUENCE [LARGE SCALE GENOMIC DNA]</scope>
    <source>
        <strain evidence="2 3">HBUM206468</strain>
    </source>
</reference>
<keyword evidence="3" id="KW-1185">Reference proteome</keyword>
<dbReference type="Proteomes" id="UP000805614">
    <property type="component" value="Unassembled WGS sequence"/>
</dbReference>
<evidence type="ECO:0000313" key="2">
    <source>
        <dbReference type="EMBL" id="MBC6466991.1"/>
    </source>
</evidence>
<proteinExistence type="predicted"/>
<evidence type="ECO:0000256" key="1">
    <source>
        <dbReference type="SAM" id="MobiDB-lite"/>
    </source>
</evidence>
<dbReference type="RefSeq" id="WP_187243986.1">
    <property type="nucleotide sequence ID" value="NZ_BAAAOK010000027.1"/>
</dbReference>